<name>A7ESC0_SCLS1</name>
<dbReference type="GeneID" id="5486839"/>
<evidence type="ECO:0000313" key="2">
    <source>
        <dbReference type="EMBL" id="EDN92362.1"/>
    </source>
</evidence>
<sequence>MSMATVLVYQSRTRRKACCIRVAKISSQGRTSTPGSAKNTGAAQSIIDPHEVFLYFQPRDSTDIPVLEQQNQQLDRDLTPWNSAINSKHQSNHIT</sequence>
<dbReference type="EMBL" id="CH476631">
    <property type="protein sequence ID" value="EDN92362.1"/>
    <property type="molecule type" value="Genomic_DNA"/>
</dbReference>
<dbReference type="Proteomes" id="UP000001312">
    <property type="component" value="Unassembled WGS sequence"/>
</dbReference>
<dbReference type="AlphaFoldDB" id="A7ESC0"/>
<feature type="region of interest" description="Disordered" evidence="1">
    <location>
        <begin position="75"/>
        <end position="95"/>
    </location>
</feature>
<evidence type="ECO:0000256" key="1">
    <source>
        <dbReference type="SAM" id="MobiDB-lite"/>
    </source>
</evidence>
<gene>
    <name evidence="2" type="ORF">SS1G_08225</name>
</gene>
<dbReference type="RefSeq" id="XP_001590485.1">
    <property type="nucleotide sequence ID" value="XM_001590435.1"/>
</dbReference>
<accession>A7ESC0</accession>
<proteinExistence type="predicted"/>
<feature type="compositionally biased region" description="Polar residues" evidence="1">
    <location>
        <begin position="80"/>
        <end position="95"/>
    </location>
</feature>
<dbReference type="KEGG" id="ssl:SS1G_08225"/>
<protein>
    <submittedName>
        <fullName evidence="2">Uncharacterized protein</fullName>
    </submittedName>
</protein>
<reference evidence="3" key="1">
    <citation type="journal article" date="2011" name="PLoS Genet.">
        <title>Genomic analysis of the necrotrophic fungal pathogens Sclerotinia sclerotiorum and Botrytis cinerea.</title>
        <authorList>
            <person name="Amselem J."/>
            <person name="Cuomo C.A."/>
            <person name="van Kan J.A."/>
            <person name="Viaud M."/>
            <person name="Benito E.P."/>
            <person name="Couloux A."/>
            <person name="Coutinho P.M."/>
            <person name="de Vries R.P."/>
            <person name="Dyer P.S."/>
            <person name="Fillinger S."/>
            <person name="Fournier E."/>
            <person name="Gout L."/>
            <person name="Hahn M."/>
            <person name="Kohn L."/>
            <person name="Lapalu N."/>
            <person name="Plummer K.M."/>
            <person name="Pradier J.M."/>
            <person name="Quevillon E."/>
            <person name="Sharon A."/>
            <person name="Simon A."/>
            <person name="ten Have A."/>
            <person name="Tudzynski B."/>
            <person name="Tudzynski P."/>
            <person name="Wincker P."/>
            <person name="Andrew M."/>
            <person name="Anthouard V."/>
            <person name="Beever R.E."/>
            <person name="Beffa R."/>
            <person name="Benoit I."/>
            <person name="Bouzid O."/>
            <person name="Brault B."/>
            <person name="Chen Z."/>
            <person name="Choquer M."/>
            <person name="Collemare J."/>
            <person name="Cotton P."/>
            <person name="Danchin E.G."/>
            <person name="Da Silva C."/>
            <person name="Gautier A."/>
            <person name="Giraud C."/>
            <person name="Giraud T."/>
            <person name="Gonzalez C."/>
            <person name="Grossetete S."/>
            <person name="Guldener U."/>
            <person name="Henrissat B."/>
            <person name="Howlett B.J."/>
            <person name="Kodira C."/>
            <person name="Kretschmer M."/>
            <person name="Lappartient A."/>
            <person name="Leroch M."/>
            <person name="Levis C."/>
            <person name="Mauceli E."/>
            <person name="Neuveglise C."/>
            <person name="Oeser B."/>
            <person name="Pearson M."/>
            <person name="Poulain J."/>
            <person name="Poussereau N."/>
            <person name="Quesneville H."/>
            <person name="Rascle C."/>
            <person name="Schumacher J."/>
            <person name="Segurens B."/>
            <person name="Sexton A."/>
            <person name="Silva E."/>
            <person name="Sirven C."/>
            <person name="Soanes D.M."/>
            <person name="Talbot N.J."/>
            <person name="Templeton M."/>
            <person name="Yandava C."/>
            <person name="Yarden O."/>
            <person name="Zeng Q."/>
            <person name="Rollins J.A."/>
            <person name="Lebrun M.H."/>
            <person name="Dickman M."/>
        </authorList>
    </citation>
    <scope>NUCLEOTIDE SEQUENCE [LARGE SCALE GENOMIC DNA]</scope>
    <source>
        <strain evidence="3">ATCC 18683 / 1980 / Ss-1</strain>
    </source>
</reference>
<evidence type="ECO:0000313" key="3">
    <source>
        <dbReference type="Proteomes" id="UP000001312"/>
    </source>
</evidence>
<dbReference type="HOGENOM" id="CLU_2374073_0_0_1"/>
<dbReference type="InParanoid" id="A7ESC0"/>
<organism evidence="2 3">
    <name type="scientific">Sclerotinia sclerotiorum (strain ATCC 18683 / 1980 / Ss-1)</name>
    <name type="common">White mold</name>
    <name type="synonym">Whetzelinia sclerotiorum</name>
    <dbReference type="NCBI Taxonomy" id="665079"/>
    <lineage>
        <taxon>Eukaryota</taxon>
        <taxon>Fungi</taxon>
        <taxon>Dikarya</taxon>
        <taxon>Ascomycota</taxon>
        <taxon>Pezizomycotina</taxon>
        <taxon>Leotiomycetes</taxon>
        <taxon>Helotiales</taxon>
        <taxon>Sclerotiniaceae</taxon>
        <taxon>Sclerotinia</taxon>
    </lineage>
</organism>
<keyword evidence="3" id="KW-1185">Reference proteome</keyword>